<accession>G9ZEX7</accession>
<proteinExistence type="predicted"/>
<dbReference type="EMBL" id="AGCM01000073">
    <property type="protein sequence ID" value="EHM54297.1"/>
    <property type="molecule type" value="Genomic_DNA"/>
</dbReference>
<dbReference type="Proteomes" id="UP000004750">
    <property type="component" value="Unassembled WGS sequence"/>
</dbReference>
<dbReference type="HOGENOM" id="CLU_1902897_0_0_6"/>
<dbReference type="SUPFAM" id="SSF75620">
    <property type="entry name" value="Release factor"/>
    <property type="match status" value="1"/>
</dbReference>
<dbReference type="RefSeq" id="WP_006985330.1">
    <property type="nucleotide sequence ID" value="NZ_JH417921.1"/>
</dbReference>
<reference evidence="2 3" key="1">
    <citation type="submission" date="2011-08" db="EMBL/GenBank/DDBJ databases">
        <authorList>
            <person name="Weinstock G."/>
            <person name="Sodergren E."/>
            <person name="Clifton S."/>
            <person name="Fulton L."/>
            <person name="Fulton B."/>
            <person name="Courtney L."/>
            <person name="Fronick C."/>
            <person name="Harrison M."/>
            <person name="Strong C."/>
            <person name="Farmer C."/>
            <person name="Delahaunty K."/>
            <person name="Markovic C."/>
            <person name="Hall O."/>
            <person name="Minx P."/>
            <person name="Tomlinson C."/>
            <person name="Mitreva M."/>
            <person name="Hou S."/>
            <person name="Chen J."/>
            <person name="Wollam A."/>
            <person name="Pepin K.H."/>
            <person name="Johnson M."/>
            <person name="Bhonagiri V."/>
            <person name="Zhang X."/>
            <person name="Suruliraj S."/>
            <person name="Warren W."/>
            <person name="Chinwalla A."/>
            <person name="Mardis E.R."/>
            <person name="Wilson R.K."/>
        </authorList>
    </citation>
    <scope>NUCLEOTIDE SEQUENCE [LARGE SCALE GENOMIC DNA]</scope>
    <source>
        <strain evidence="2 3">F0432</strain>
    </source>
</reference>
<dbReference type="STRING" id="797473.HMPREF9080_01317"/>
<protein>
    <submittedName>
        <fullName evidence="2">Peptide chain release factor-like domain protein</fullName>
    </submittedName>
</protein>
<organism evidence="2 3">
    <name type="scientific">Cardiobacterium valvarum F0432</name>
    <dbReference type="NCBI Taxonomy" id="797473"/>
    <lineage>
        <taxon>Bacteria</taxon>
        <taxon>Pseudomonadati</taxon>
        <taxon>Pseudomonadota</taxon>
        <taxon>Gammaproteobacteria</taxon>
        <taxon>Cardiobacteriales</taxon>
        <taxon>Cardiobacteriaceae</taxon>
        <taxon>Cardiobacterium</taxon>
    </lineage>
</organism>
<comment type="caution">
    <text evidence="2">The sequence shown here is derived from an EMBL/GenBank/DDBJ whole genome shotgun (WGS) entry which is preliminary data.</text>
</comment>
<evidence type="ECO:0000256" key="1">
    <source>
        <dbReference type="SAM" id="MobiDB-lite"/>
    </source>
</evidence>
<feature type="compositionally biased region" description="Basic residues" evidence="1">
    <location>
        <begin position="124"/>
        <end position="133"/>
    </location>
</feature>
<gene>
    <name evidence="2" type="ORF">HMPREF9080_01317</name>
</gene>
<feature type="region of interest" description="Disordered" evidence="1">
    <location>
        <begin position="112"/>
        <end position="133"/>
    </location>
</feature>
<sequence length="133" mass="14517">MKLQISAAHGPGECERAAALALQRLCAEAAAHGIHVKIHDERCSRHGIQSAVITLSGDEVAAFAARWQGTIQWIWQSRIRPRHPRKNWYIGIYPLAEAAPLRGVTSSSRAAKRAVKAGSTSTKRVARCGRRTA</sequence>
<dbReference type="AlphaFoldDB" id="G9ZEX7"/>
<dbReference type="InterPro" id="IPR045853">
    <property type="entry name" value="Pep_chain_release_fac_I_sf"/>
</dbReference>
<evidence type="ECO:0000313" key="2">
    <source>
        <dbReference type="EMBL" id="EHM54297.1"/>
    </source>
</evidence>
<name>G9ZEX7_9GAMM</name>
<evidence type="ECO:0000313" key="3">
    <source>
        <dbReference type="Proteomes" id="UP000004750"/>
    </source>
</evidence>